<accession>A0A8H9YSG9</accession>
<protein>
    <recommendedName>
        <fullName evidence="3">Immunity protein</fullName>
    </recommendedName>
</protein>
<feature type="transmembrane region" description="Helical" evidence="1">
    <location>
        <begin position="12"/>
        <end position="39"/>
    </location>
</feature>
<keyword evidence="1" id="KW-1133">Transmembrane helix</keyword>
<organism evidence="2">
    <name type="scientific">Pseudomonas tritici</name>
    <dbReference type="NCBI Taxonomy" id="2745518"/>
    <lineage>
        <taxon>Bacteria</taxon>
        <taxon>Pseudomonadati</taxon>
        <taxon>Pseudomonadota</taxon>
        <taxon>Gammaproteobacteria</taxon>
        <taxon>Pseudomonadales</taxon>
        <taxon>Pseudomonadaceae</taxon>
        <taxon>Pseudomonas</taxon>
    </lineage>
</organism>
<evidence type="ECO:0008006" key="3">
    <source>
        <dbReference type="Google" id="ProtNLM"/>
    </source>
</evidence>
<keyword evidence="1" id="KW-0472">Membrane</keyword>
<reference evidence="2" key="1">
    <citation type="journal article" date="2020" name="Microorganisms">
        <title>Reliable Identification of Environmental Pseudomonas Isolates Using the rpoD Gene.</title>
        <authorList>
            <consortium name="The Broad Institute Genome Sequencing Platform"/>
            <person name="Girard L."/>
            <person name="Lood C."/>
            <person name="Rokni-Zadeh H."/>
            <person name="van Noort V."/>
            <person name="Lavigne R."/>
            <person name="De Mot R."/>
        </authorList>
    </citation>
    <scope>NUCLEOTIDE SEQUENCE [LARGE SCALE GENOMIC DNA]</scope>
    <source>
        <strain evidence="2">SWRI145</strain>
    </source>
</reference>
<proteinExistence type="predicted"/>
<keyword evidence="1" id="KW-0812">Transmembrane</keyword>
<evidence type="ECO:0000256" key="1">
    <source>
        <dbReference type="SAM" id="Phobius"/>
    </source>
</evidence>
<dbReference type="EMBL" id="JABWQF010000012">
    <property type="protein sequence ID" value="MBC3293901.1"/>
    <property type="molecule type" value="Genomic_DNA"/>
</dbReference>
<evidence type="ECO:0000313" key="2">
    <source>
        <dbReference type="EMBL" id="MBC3293901.1"/>
    </source>
</evidence>
<sequence>MKLKKVGLQLLFFLVFYWIAAIFIIIFLIGIGVAFIFYLKTDNGFYFDWINESIYALNRAVPGGGVLGIGIWIKARLQEKKDLPN</sequence>
<feature type="transmembrane region" description="Helical" evidence="1">
    <location>
        <begin position="54"/>
        <end position="73"/>
    </location>
</feature>
<gene>
    <name evidence="2" type="ORF">HU722_20480</name>
</gene>
<comment type="caution">
    <text evidence="2">The sequence shown here is derived from an EMBL/GenBank/DDBJ whole genome shotgun (WGS) entry which is preliminary data.</text>
</comment>
<name>A0A8H9YSG9_9PSED</name>
<dbReference type="AlphaFoldDB" id="A0A8H9YSG9"/>